<evidence type="ECO:0000313" key="8">
    <source>
        <dbReference type="EMBL" id="RSH78764.1"/>
    </source>
</evidence>
<dbReference type="SUPFAM" id="SSF103506">
    <property type="entry name" value="Mitochondrial carrier"/>
    <property type="match status" value="1"/>
</dbReference>
<gene>
    <name evidence="8" type="ORF">EHS24_001670</name>
</gene>
<comment type="subcellular location">
    <subcellularLocation>
        <location evidence="1">Membrane</location>
        <topology evidence="1">Multi-pass membrane protein</topology>
    </subcellularLocation>
</comment>
<dbReference type="GeneID" id="39586213"/>
<feature type="repeat" description="Solcar" evidence="5">
    <location>
        <begin position="274"/>
        <end position="362"/>
    </location>
</feature>
<organism evidence="8 9">
    <name type="scientific">Apiotrichum porosum</name>
    <dbReference type="NCBI Taxonomy" id="105984"/>
    <lineage>
        <taxon>Eukaryota</taxon>
        <taxon>Fungi</taxon>
        <taxon>Dikarya</taxon>
        <taxon>Basidiomycota</taxon>
        <taxon>Agaricomycotina</taxon>
        <taxon>Tremellomycetes</taxon>
        <taxon>Trichosporonales</taxon>
        <taxon>Trichosporonaceae</taxon>
        <taxon>Apiotrichum</taxon>
    </lineage>
</organism>
<feature type="repeat" description="Solcar" evidence="5">
    <location>
        <begin position="38"/>
        <end position="137"/>
    </location>
</feature>
<dbReference type="EMBL" id="RSCE01000011">
    <property type="protein sequence ID" value="RSH78764.1"/>
    <property type="molecule type" value="Genomic_DNA"/>
</dbReference>
<evidence type="ECO:0000256" key="2">
    <source>
        <dbReference type="ARBA" id="ARBA00022692"/>
    </source>
</evidence>
<keyword evidence="6" id="KW-0813">Transport</keyword>
<dbReference type="Gene3D" id="1.50.40.10">
    <property type="entry name" value="Mitochondrial carrier domain"/>
    <property type="match status" value="1"/>
</dbReference>
<keyword evidence="4 5" id="KW-0472">Membrane</keyword>
<keyword evidence="9" id="KW-1185">Reference proteome</keyword>
<feature type="transmembrane region" description="Helical" evidence="7">
    <location>
        <begin position="113"/>
        <end position="137"/>
    </location>
</feature>
<evidence type="ECO:0000256" key="6">
    <source>
        <dbReference type="RuleBase" id="RU000488"/>
    </source>
</evidence>
<feature type="transmembrane region" description="Helical" evidence="7">
    <location>
        <begin position="233"/>
        <end position="255"/>
    </location>
</feature>
<feature type="transmembrane region" description="Helical" evidence="7">
    <location>
        <begin position="40"/>
        <end position="59"/>
    </location>
</feature>
<evidence type="ECO:0000256" key="5">
    <source>
        <dbReference type="PROSITE-ProRule" id="PRU00282"/>
    </source>
</evidence>
<evidence type="ECO:0000256" key="3">
    <source>
        <dbReference type="ARBA" id="ARBA00022989"/>
    </source>
</evidence>
<name>A0A427XJ25_9TREE</name>
<evidence type="ECO:0000256" key="7">
    <source>
        <dbReference type="SAM" id="Phobius"/>
    </source>
</evidence>
<accession>A0A427XJ25</accession>
<dbReference type="STRING" id="105984.A0A427XJ25"/>
<feature type="transmembrane region" description="Helical" evidence="7">
    <location>
        <begin position="338"/>
        <end position="359"/>
    </location>
</feature>
<reference evidence="8 9" key="1">
    <citation type="submission" date="2018-11" db="EMBL/GenBank/DDBJ databases">
        <title>Genome sequence of Apiotrichum porosum DSM 27194.</title>
        <authorList>
            <person name="Aliyu H."/>
            <person name="Gorte O."/>
            <person name="Ochsenreither K."/>
        </authorList>
    </citation>
    <scope>NUCLEOTIDE SEQUENCE [LARGE SCALE GENOMIC DNA]</scope>
    <source>
        <strain evidence="8 9">DSM 27194</strain>
    </source>
</reference>
<keyword evidence="3 7" id="KW-1133">Transmembrane helix</keyword>
<keyword evidence="2 5" id="KW-0812">Transmembrane</keyword>
<dbReference type="RefSeq" id="XP_028473911.1">
    <property type="nucleotide sequence ID" value="XM_028617448.1"/>
</dbReference>
<protein>
    <submittedName>
        <fullName evidence="8">Uncharacterized protein</fullName>
    </submittedName>
</protein>
<dbReference type="PROSITE" id="PS50920">
    <property type="entry name" value="SOLCAR"/>
    <property type="match status" value="2"/>
</dbReference>
<dbReference type="InterPro" id="IPR023395">
    <property type="entry name" value="MCP_dom_sf"/>
</dbReference>
<feature type="transmembrane region" description="Helical" evidence="7">
    <location>
        <begin position="195"/>
        <end position="213"/>
    </location>
</feature>
<dbReference type="GO" id="GO:0016020">
    <property type="term" value="C:membrane"/>
    <property type="evidence" value="ECO:0007669"/>
    <property type="project" value="UniProtKB-SubCell"/>
</dbReference>
<dbReference type="Pfam" id="PF00153">
    <property type="entry name" value="Mito_carr"/>
    <property type="match status" value="1"/>
</dbReference>
<proteinExistence type="inferred from homology"/>
<dbReference type="OrthoDB" id="21292at2759"/>
<dbReference type="AlphaFoldDB" id="A0A427XJ25"/>
<comment type="similarity">
    <text evidence="6">Belongs to the mitochondrial carrier (TC 2.A.29) family.</text>
</comment>
<feature type="transmembrane region" description="Helical" evidence="7">
    <location>
        <begin position="143"/>
        <end position="164"/>
    </location>
</feature>
<evidence type="ECO:0000313" key="9">
    <source>
        <dbReference type="Proteomes" id="UP000279236"/>
    </source>
</evidence>
<evidence type="ECO:0000256" key="1">
    <source>
        <dbReference type="ARBA" id="ARBA00004141"/>
    </source>
</evidence>
<evidence type="ECO:0000256" key="4">
    <source>
        <dbReference type="ARBA" id="ARBA00023136"/>
    </source>
</evidence>
<dbReference type="InterPro" id="IPR018108">
    <property type="entry name" value="MCP_transmembrane"/>
</dbReference>
<comment type="caution">
    <text evidence="8">The sequence shown here is derived from an EMBL/GenBank/DDBJ whole genome shotgun (WGS) entry which is preliminary data.</text>
</comment>
<sequence>MHIHFGIPEAFSGLTHLFGNNANTLARRGYLEDPNEKLPAIVPAVLTVVVYGLVFLVLLPCANALDRVRANYTPKGVSLGDEDVFVGPRLTGVFSTLRRVKSLEGWFGVYRGVYALILTSAVVNILLLAVWGILSLIGGRVAVWAPLVVLPFAVVLSVPVVILVNRAIVTPYRTLSTPWGALRTLLTPYERSRPWVLFKIPGLLATLVLVSAWEMVLRVLVAPGVLPDNQNLRIALGVTLPIISTAWLVPLKVLVMKISVQENREYHAPPADDAEATSDADVDTEAQRPDVAALEPLRIADEEVVALRPGPHYRGVFDAVRTIITEEGKGALYRGWGWTLLGNCLIAGGVVVFILNPAVPGTPA</sequence>
<dbReference type="Proteomes" id="UP000279236">
    <property type="component" value="Unassembled WGS sequence"/>
</dbReference>